<dbReference type="SUPFAM" id="SSF55931">
    <property type="entry name" value="Glutamine synthetase/guanido kinase"/>
    <property type="match status" value="1"/>
</dbReference>
<dbReference type="InterPro" id="IPR006075">
    <property type="entry name" value="Asn/Gln-tRNA_Trfase_suB/E_cat"/>
</dbReference>
<dbReference type="RefSeq" id="WP_206290639.1">
    <property type="nucleotide sequence ID" value="NZ_CP063458.1"/>
</dbReference>
<dbReference type="GO" id="GO:0070681">
    <property type="term" value="P:glutaminyl-tRNAGln biosynthesis via transamidation"/>
    <property type="evidence" value="ECO:0007669"/>
    <property type="project" value="TreeGrafter"/>
</dbReference>
<organism evidence="13 14">
    <name type="scientific">Humisphaera borealis</name>
    <dbReference type="NCBI Taxonomy" id="2807512"/>
    <lineage>
        <taxon>Bacteria</taxon>
        <taxon>Pseudomonadati</taxon>
        <taxon>Planctomycetota</taxon>
        <taxon>Phycisphaerae</taxon>
        <taxon>Tepidisphaerales</taxon>
        <taxon>Tepidisphaeraceae</taxon>
        <taxon>Humisphaera</taxon>
    </lineage>
</organism>
<dbReference type="InterPro" id="IPR023168">
    <property type="entry name" value="GatB_Yqey_C_2"/>
</dbReference>
<dbReference type="KEGG" id="hbs:IPV69_15710"/>
<evidence type="ECO:0000256" key="4">
    <source>
        <dbReference type="ARBA" id="ARBA00022598"/>
    </source>
</evidence>
<dbReference type="InterPro" id="IPR004413">
    <property type="entry name" value="GatB"/>
</dbReference>
<evidence type="ECO:0000256" key="8">
    <source>
        <dbReference type="ARBA" id="ARBA00024799"/>
    </source>
</evidence>
<proteinExistence type="inferred from homology"/>
<dbReference type="InterPro" id="IPR042114">
    <property type="entry name" value="GatB_C_1"/>
</dbReference>
<comment type="catalytic activity">
    <reaction evidence="9 11">
        <text>L-aspartyl-tRNA(Asn) + L-glutamine + ATP + H2O = L-asparaginyl-tRNA(Asn) + L-glutamate + ADP + phosphate + 2 H(+)</text>
        <dbReference type="Rhea" id="RHEA:14513"/>
        <dbReference type="Rhea" id="RHEA-COMP:9674"/>
        <dbReference type="Rhea" id="RHEA-COMP:9677"/>
        <dbReference type="ChEBI" id="CHEBI:15377"/>
        <dbReference type="ChEBI" id="CHEBI:15378"/>
        <dbReference type="ChEBI" id="CHEBI:29985"/>
        <dbReference type="ChEBI" id="CHEBI:30616"/>
        <dbReference type="ChEBI" id="CHEBI:43474"/>
        <dbReference type="ChEBI" id="CHEBI:58359"/>
        <dbReference type="ChEBI" id="CHEBI:78515"/>
        <dbReference type="ChEBI" id="CHEBI:78516"/>
        <dbReference type="ChEBI" id="CHEBI:456216"/>
    </reaction>
</comment>
<keyword evidence="6 11" id="KW-0067">ATP-binding</keyword>
<dbReference type="EMBL" id="CP063458">
    <property type="protein sequence ID" value="QOV87730.1"/>
    <property type="molecule type" value="Genomic_DNA"/>
</dbReference>
<comment type="subunit">
    <text evidence="2 11">Heterotrimer of A, B and C subunits.</text>
</comment>
<evidence type="ECO:0000259" key="12">
    <source>
        <dbReference type="SMART" id="SM00845"/>
    </source>
</evidence>
<dbReference type="InterPro" id="IPR017959">
    <property type="entry name" value="Asn/Gln-tRNA_amidoTrfase_suB/E"/>
</dbReference>
<comment type="function">
    <text evidence="8 11">Allows the formation of correctly charged Asn-tRNA(Asn) or Gln-tRNA(Gln) through the transamidation of misacylated Asp-tRNA(Asn) or Glu-tRNA(Gln) in organisms which lack either or both of asparaginyl-tRNA or glutaminyl-tRNA synthetases. The reaction takes place in the presence of glutamine and ATP through an activated phospho-Asp-tRNA(Asn) or phospho-Glu-tRNA(Gln).</text>
</comment>
<dbReference type="Pfam" id="PF02637">
    <property type="entry name" value="GatB_Yqey"/>
    <property type="match status" value="1"/>
</dbReference>
<name>A0A7M2WT01_9BACT</name>
<dbReference type="InterPro" id="IPR018027">
    <property type="entry name" value="Asn/Gln_amidotransferase"/>
</dbReference>
<dbReference type="NCBIfam" id="NF004012">
    <property type="entry name" value="PRK05477.1-2"/>
    <property type="match status" value="1"/>
</dbReference>
<dbReference type="Proteomes" id="UP000593765">
    <property type="component" value="Chromosome"/>
</dbReference>
<keyword evidence="14" id="KW-1185">Reference proteome</keyword>
<evidence type="ECO:0000256" key="6">
    <source>
        <dbReference type="ARBA" id="ARBA00022840"/>
    </source>
</evidence>
<evidence type="ECO:0000256" key="1">
    <source>
        <dbReference type="ARBA" id="ARBA00005306"/>
    </source>
</evidence>
<sequence>MSARVCKSFKVLVGLEIHVQLATQTKMFTAAPNGATHFGADPNSLVNPVILGLPGVLPVMNKAAVESSIKVGLALGCQIAKHTKWDRKSYYYPDLPKNYQISQYDEPLCGPGVFELEDETGQIVPIRIRRAHLEEDAGKLLHEAPGGFRIDHSIVDLNRAGTPLLEIVTEPDFTTAKQVALFAQELQKLVQFLGVSEGQMQMGHMRFEPNINVHITDDKGVVHKTAITEVKNLNSFSVVERATAFELQRQIHAWEDTGTLGKKSTYGWDENAGATYWQRDKEDADDYRYFPDPDLMPVEVSDEWLNELKSQVGELPRARRKRYESALGLNAKDAAILAGDRATGDYFEQILAAGADARRASTLMETLREIANERGTAATAVGVAPTRLAEIAGLVAAGKLAGNKETAKTIIASLAEQDRSAEQAAASLGLIQSTDTGEVDRLVDELIAENPKSLQDYRGGKQQARGALIGMIMKKAKGLNAKIVGERLDAKVK</sequence>
<dbReference type="GO" id="GO:0050567">
    <property type="term" value="F:glutaminyl-tRNA synthase (glutamine-hydrolyzing) activity"/>
    <property type="evidence" value="ECO:0007669"/>
    <property type="project" value="UniProtKB-UniRule"/>
</dbReference>
<dbReference type="InterPro" id="IPR017958">
    <property type="entry name" value="Gln-tRNA_amidoTrfase_suB_CS"/>
</dbReference>
<dbReference type="SMART" id="SM00845">
    <property type="entry name" value="GatB_Yqey"/>
    <property type="match status" value="1"/>
</dbReference>
<dbReference type="Gene3D" id="1.10.150.380">
    <property type="entry name" value="GatB domain, N-terminal subdomain"/>
    <property type="match status" value="1"/>
</dbReference>
<dbReference type="NCBIfam" id="NF004014">
    <property type="entry name" value="PRK05477.1-4"/>
    <property type="match status" value="1"/>
</dbReference>
<accession>A0A7M2WT01</accession>
<dbReference type="HAMAP" id="MF_00121">
    <property type="entry name" value="GatB"/>
    <property type="match status" value="1"/>
</dbReference>
<evidence type="ECO:0000256" key="11">
    <source>
        <dbReference type="HAMAP-Rule" id="MF_00121"/>
    </source>
</evidence>
<evidence type="ECO:0000256" key="3">
    <source>
        <dbReference type="ARBA" id="ARBA00016923"/>
    </source>
</evidence>
<evidence type="ECO:0000256" key="10">
    <source>
        <dbReference type="ARBA" id="ARBA00047913"/>
    </source>
</evidence>
<dbReference type="InterPro" id="IPR003789">
    <property type="entry name" value="Asn/Gln_tRNA_amidoTrase-B-like"/>
</dbReference>
<dbReference type="SUPFAM" id="SSF89095">
    <property type="entry name" value="GatB/YqeY motif"/>
    <property type="match status" value="1"/>
</dbReference>
<dbReference type="NCBIfam" id="TIGR00133">
    <property type="entry name" value="gatB"/>
    <property type="match status" value="1"/>
</dbReference>
<dbReference type="PANTHER" id="PTHR11659">
    <property type="entry name" value="GLUTAMYL-TRNA GLN AMIDOTRANSFERASE SUBUNIT B MITOCHONDRIAL AND PROKARYOTIC PET112-RELATED"/>
    <property type="match status" value="1"/>
</dbReference>
<keyword evidence="4 11" id="KW-0436">Ligase</keyword>
<dbReference type="PANTHER" id="PTHR11659:SF0">
    <property type="entry name" value="GLUTAMYL-TRNA(GLN) AMIDOTRANSFERASE SUBUNIT B, MITOCHONDRIAL"/>
    <property type="match status" value="1"/>
</dbReference>
<evidence type="ECO:0000256" key="5">
    <source>
        <dbReference type="ARBA" id="ARBA00022741"/>
    </source>
</evidence>
<dbReference type="EC" id="6.3.5.-" evidence="11"/>
<evidence type="ECO:0000256" key="2">
    <source>
        <dbReference type="ARBA" id="ARBA00011123"/>
    </source>
</evidence>
<dbReference type="InterPro" id="IPR014746">
    <property type="entry name" value="Gln_synth/guanido_kin_cat_dom"/>
</dbReference>
<feature type="domain" description="Asn/Gln amidotransferase" evidence="12">
    <location>
        <begin position="345"/>
        <end position="492"/>
    </location>
</feature>
<evidence type="ECO:0000256" key="9">
    <source>
        <dbReference type="ARBA" id="ARBA00047380"/>
    </source>
</evidence>
<comment type="catalytic activity">
    <reaction evidence="10 11">
        <text>L-glutamyl-tRNA(Gln) + L-glutamine + ATP + H2O = L-glutaminyl-tRNA(Gln) + L-glutamate + ADP + phosphate + H(+)</text>
        <dbReference type="Rhea" id="RHEA:17521"/>
        <dbReference type="Rhea" id="RHEA-COMP:9681"/>
        <dbReference type="Rhea" id="RHEA-COMP:9684"/>
        <dbReference type="ChEBI" id="CHEBI:15377"/>
        <dbReference type="ChEBI" id="CHEBI:15378"/>
        <dbReference type="ChEBI" id="CHEBI:29985"/>
        <dbReference type="ChEBI" id="CHEBI:30616"/>
        <dbReference type="ChEBI" id="CHEBI:43474"/>
        <dbReference type="ChEBI" id="CHEBI:58359"/>
        <dbReference type="ChEBI" id="CHEBI:78520"/>
        <dbReference type="ChEBI" id="CHEBI:78521"/>
        <dbReference type="ChEBI" id="CHEBI:456216"/>
    </reaction>
</comment>
<gene>
    <name evidence="11 13" type="primary">gatB</name>
    <name evidence="13" type="ORF">IPV69_15710</name>
</gene>
<protein>
    <recommendedName>
        <fullName evidence="3 11">Aspartyl/glutamyl-tRNA(Asn/Gln) amidotransferase subunit B</fullName>
        <shortName evidence="11">Asp/Glu-ADT subunit B</shortName>
        <ecNumber evidence="11">6.3.5.-</ecNumber>
    </recommendedName>
</protein>
<dbReference type="Pfam" id="PF02934">
    <property type="entry name" value="GatB_N"/>
    <property type="match status" value="1"/>
</dbReference>
<dbReference type="AlphaFoldDB" id="A0A7M2WT01"/>
<evidence type="ECO:0000313" key="13">
    <source>
        <dbReference type="EMBL" id="QOV87730.1"/>
    </source>
</evidence>
<keyword evidence="7 11" id="KW-0648">Protein biosynthesis</keyword>
<comment type="similarity">
    <text evidence="1 11">Belongs to the GatB/GatE family. GatB subfamily.</text>
</comment>
<dbReference type="GO" id="GO:0005524">
    <property type="term" value="F:ATP binding"/>
    <property type="evidence" value="ECO:0007669"/>
    <property type="project" value="UniProtKB-KW"/>
</dbReference>
<dbReference type="Gene3D" id="1.10.10.410">
    <property type="match status" value="1"/>
</dbReference>
<evidence type="ECO:0000256" key="7">
    <source>
        <dbReference type="ARBA" id="ARBA00022917"/>
    </source>
</evidence>
<dbReference type="GO" id="GO:0006412">
    <property type="term" value="P:translation"/>
    <property type="evidence" value="ECO:0007669"/>
    <property type="project" value="UniProtKB-UniRule"/>
</dbReference>
<keyword evidence="5 11" id="KW-0547">Nucleotide-binding</keyword>
<dbReference type="PROSITE" id="PS01234">
    <property type="entry name" value="GATB"/>
    <property type="match status" value="1"/>
</dbReference>
<evidence type="ECO:0000313" key="14">
    <source>
        <dbReference type="Proteomes" id="UP000593765"/>
    </source>
</evidence>
<reference evidence="13 14" key="1">
    <citation type="submission" date="2020-10" db="EMBL/GenBank/DDBJ databases">
        <title>Wide distribution of Phycisphaera-like planctomycetes from WD2101 soil group in peatlands and genome analysis of the first cultivated representative.</title>
        <authorList>
            <person name="Dedysh S.N."/>
            <person name="Beletsky A.V."/>
            <person name="Ivanova A."/>
            <person name="Kulichevskaya I.S."/>
            <person name="Suzina N.E."/>
            <person name="Philippov D.A."/>
            <person name="Rakitin A.L."/>
            <person name="Mardanov A.V."/>
            <person name="Ravin N.V."/>
        </authorList>
    </citation>
    <scope>NUCLEOTIDE SEQUENCE [LARGE SCALE GENOMIC DNA]</scope>
    <source>
        <strain evidence="13 14">M1803</strain>
    </source>
</reference>